<dbReference type="PANTHER" id="PTHR38248">
    <property type="entry name" value="FUNK1 6"/>
    <property type="match status" value="1"/>
</dbReference>
<feature type="compositionally biased region" description="Polar residues" evidence="1">
    <location>
        <begin position="120"/>
        <end position="153"/>
    </location>
</feature>
<proteinExistence type="predicted"/>
<evidence type="ECO:0000313" key="5">
    <source>
        <dbReference type="Proteomes" id="UP000005240"/>
    </source>
</evidence>
<protein>
    <submittedName>
        <fullName evidence="4">Pkinase_fungal domain-containing protein</fullName>
    </submittedName>
</protein>
<reference evidence="3" key="2">
    <citation type="submission" date="2016-05" db="EMBL/GenBank/DDBJ databases">
        <title>Comparative analysis highlights variable genome content of wheat rusts and divergence of the mating loci.</title>
        <authorList>
            <person name="Cuomo C.A."/>
            <person name="Bakkeren G."/>
            <person name="Szabo L."/>
            <person name="Khalil H."/>
            <person name="Joly D."/>
            <person name="Goldberg J."/>
            <person name="Young S."/>
            <person name="Zeng Q."/>
            <person name="Fellers J."/>
        </authorList>
    </citation>
    <scope>NUCLEOTIDE SEQUENCE [LARGE SCALE GENOMIC DNA]</scope>
    <source>
        <strain evidence="3">1-1 BBBD Race 1</strain>
    </source>
</reference>
<reference evidence="4" key="4">
    <citation type="submission" date="2025-05" db="UniProtKB">
        <authorList>
            <consortium name="EnsemblFungi"/>
        </authorList>
    </citation>
    <scope>IDENTIFICATION</scope>
    <source>
        <strain evidence="4">isolate 1-1 / race 1 (BBBD)</strain>
    </source>
</reference>
<dbReference type="VEuPathDB" id="FungiDB:PTTG_06309"/>
<dbReference type="AlphaFoldDB" id="A0A180GVB5"/>
<dbReference type="OrthoDB" id="5584477at2759"/>
<dbReference type="EMBL" id="ADAS02000020">
    <property type="protein sequence ID" value="OAV96308.1"/>
    <property type="molecule type" value="Genomic_DNA"/>
</dbReference>
<feature type="domain" description="Fungal-type protein kinase" evidence="2">
    <location>
        <begin position="302"/>
        <end position="504"/>
    </location>
</feature>
<evidence type="ECO:0000313" key="3">
    <source>
        <dbReference type="EMBL" id="OAV96308.1"/>
    </source>
</evidence>
<name>A0A180GVB5_PUCT1</name>
<gene>
    <name evidence="3" type="ORF">PTTG_06309</name>
</gene>
<feature type="compositionally biased region" description="Polar residues" evidence="1">
    <location>
        <begin position="160"/>
        <end position="176"/>
    </location>
</feature>
<sequence length="545" mass="60825">MEMQHDSLYCSLRSKLPPGFGTADEFFGPDDSETKEKLKGLVILLLQFLCQFLGGPVSISDGNKPIDLLPRIKDYYDTGKFGRFWPLIDLLLTGEAKSDQDMLEFLDKAFSTTPSYPSLTPKSTFTTSRSHPSSASAPVRTIASSGHVNSSSKISDRSHPSSASAPVETNTLSGHVNSSSKVSDLIPVLKQELKNLMHKDVPGLLDHLFKLHDESASLLKVHTDPTSLLSLHESFIQQTYEQALADTSETAVLSWITPLLKRISSSLESKIPAQHSRTWQSELKKRLRGVEQTRMLDSAIMSHYHKEEYHISDILVPVKLKTGKQNVSRAAVDLAKYVCEVFKAQPYRSYVVGLTLCGTDMMLWQFDRCGAIGSESLDIKNSKEDFRKFLKLIVIFLTSNKRVLGFDPTFDDTDGQASISTQLGSHKFVIDRPIFRASGIYGRGTTCWEAHLFGDKDAKFLIKDSWQPAHRTAEGDMLYKAAQRNVNHVARYYYHEDVTWPAGKSTLNLTFGRASISKPAHGCNSLTSPMNHERQMSLPIESKDG</sequence>
<evidence type="ECO:0000313" key="4">
    <source>
        <dbReference type="EnsemblFungi" id="PTTG_06309-t43_1-p1"/>
    </source>
</evidence>
<reference evidence="3" key="1">
    <citation type="submission" date="2009-11" db="EMBL/GenBank/DDBJ databases">
        <authorList>
            <consortium name="The Broad Institute Genome Sequencing Platform"/>
            <person name="Ward D."/>
            <person name="Feldgarden M."/>
            <person name="Earl A."/>
            <person name="Young S.K."/>
            <person name="Zeng Q."/>
            <person name="Koehrsen M."/>
            <person name="Alvarado L."/>
            <person name="Berlin A."/>
            <person name="Bochicchio J."/>
            <person name="Borenstein D."/>
            <person name="Chapman S.B."/>
            <person name="Chen Z."/>
            <person name="Engels R."/>
            <person name="Freedman E."/>
            <person name="Gellesch M."/>
            <person name="Goldberg J."/>
            <person name="Griggs A."/>
            <person name="Gujja S."/>
            <person name="Heilman E."/>
            <person name="Heiman D."/>
            <person name="Hepburn T."/>
            <person name="Howarth C."/>
            <person name="Jen D."/>
            <person name="Larson L."/>
            <person name="Lewis B."/>
            <person name="Mehta T."/>
            <person name="Park D."/>
            <person name="Pearson M."/>
            <person name="Roberts A."/>
            <person name="Saif S."/>
            <person name="Shea T."/>
            <person name="Shenoy N."/>
            <person name="Sisk P."/>
            <person name="Stolte C."/>
            <person name="Sykes S."/>
            <person name="Thomson T."/>
            <person name="Walk T."/>
            <person name="White J."/>
            <person name="Yandava C."/>
            <person name="Izard J."/>
            <person name="Baranova O.V."/>
            <person name="Blanton J.M."/>
            <person name="Tanner A.C."/>
            <person name="Dewhirst F.E."/>
            <person name="Haas B."/>
            <person name="Nusbaum C."/>
            <person name="Birren B."/>
        </authorList>
    </citation>
    <scope>NUCLEOTIDE SEQUENCE [LARGE SCALE GENOMIC DNA]</scope>
    <source>
        <strain evidence="3">1-1 BBBD Race 1</strain>
    </source>
</reference>
<feature type="region of interest" description="Disordered" evidence="1">
    <location>
        <begin position="522"/>
        <end position="545"/>
    </location>
</feature>
<organism evidence="3">
    <name type="scientific">Puccinia triticina (isolate 1-1 / race 1 (BBBD))</name>
    <name type="common">Brown leaf rust fungus</name>
    <dbReference type="NCBI Taxonomy" id="630390"/>
    <lineage>
        <taxon>Eukaryota</taxon>
        <taxon>Fungi</taxon>
        <taxon>Dikarya</taxon>
        <taxon>Basidiomycota</taxon>
        <taxon>Pucciniomycotina</taxon>
        <taxon>Pucciniomycetes</taxon>
        <taxon>Pucciniales</taxon>
        <taxon>Pucciniaceae</taxon>
        <taxon>Puccinia</taxon>
    </lineage>
</organism>
<feature type="compositionally biased region" description="Basic and acidic residues" evidence="1">
    <location>
        <begin position="531"/>
        <end position="545"/>
    </location>
</feature>
<dbReference type="Proteomes" id="UP000005240">
    <property type="component" value="Unassembled WGS sequence"/>
</dbReference>
<evidence type="ECO:0000256" key="1">
    <source>
        <dbReference type="SAM" id="MobiDB-lite"/>
    </source>
</evidence>
<accession>A0A180GVB5</accession>
<dbReference type="Pfam" id="PF17667">
    <property type="entry name" value="Pkinase_fungal"/>
    <property type="match status" value="1"/>
</dbReference>
<dbReference type="PANTHER" id="PTHR38248:SF2">
    <property type="entry name" value="FUNK1 11"/>
    <property type="match status" value="1"/>
</dbReference>
<feature type="region of interest" description="Disordered" evidence="1">
    <location>
        <begin position="120"/>
        <end position="176"/>
    </location>
</feature>
<dbReference type="EnsemblFungi" id="PTTG_06309-t43_1">
    <property type="protein sequence ID" value="PTTG_06309-t43_1-p1"/>
    <property type="gene ID" value="PTTG_06309"/>
</dbReference>
<evidence type="ECO:0000259" key="2">
    <source>
        <dbReference type="Pfam" id="PF17667"/>
    </source>
</evidence>
<reference evidence="4 5" key="3">
    <citation type="journal article" date="2017" name="G3 (Bethesda)">
        <title>Comparative analysis highlights variable genome content of wheat rusts and divergence of the mating loci.</title>
        <authorList>
            <person name="Cuomo C.A."/>
            <person name="Bakkeren G."/>
            <person name="Khalil H.B."/>
            <person name="Panwar V."/>
            <person name="Joly D."/>
            <person name="Linning R."/>
            <person name="Sakthikumar S."/>
            <person name="Song X."/>
            <person name="Adiconis X."/>
            <person name="Fan L."/>
            <person name="Goldberg J.M."/>
            <person name="Levin J.Z."/>
            <person name="Young S."/>
            <person name="Zeng Q."/>
            <person name="Anikster Y."/>
            <person name="Bruce M."/>
            <person name="Wang M."/>
            <person name="Yin C."/>
            <person name="McCallum B."/>
            <person name="Szabo L.J."/>
            <person name="Hulbert S."/>
            <person name="Chen X."/>
            <person name="Fellers J.P."/>
        </authorList>
    </citation>
    <scope>NUCLEOTIDE SEQUENCE</scope>
    <source>
        <strain evidence="4">isolate 1-1 / race 1 (BBBD)</strain>
        <strain evidence="5">Isolate 1-1 / race 1 (BBBD)</strain>
    </source>
</reference>
<keyword evidence="5" id="KW-1185">Reference proteome</keyword>
<dbReference type="InterPro" id="IPR040976">
    <property type="entry name" value="Pkinase_fungal"/>
</dbReference>